<dbReference type="InterPro" id="IPR000783">
    <property type="entry name" value="RNA_pol_subH/Rpb5_C"/>
</dbReference>
<dbReference type="GO" id="GO:0006366">
    <property type="term" value="P:transcription by RNA polymerase II"/>
    <property type="evidence" value="ECO:0007669"/>
    <property type="project" value="TreeGrafter"/>
</dbReference>
<evidence type="ECO:0000259" key="2">
    <source>
        <dbReference type="Pfam" id="PF01191"/>
    </source>
</evidence>
<reference evidence="3" key="1">
    <citation type="journal article" date="2019" name="Viruses">
        <title>Detection and Characterization of Invertebrate Iridoviruses Found in Reptiles and Prey Insects in Europe over the Past Two Decades.</title>
        <authorList>
            <person name="Papp T."/>
            <person name="Marschang R.E."/>
        </authorList>
    </citation>
    <scope>NUCLEOTIDE SEQUENCE</scope>
    <source>
        <strain evidence="3">Liz-CrIV</strain>
    </source>
</reference>
<dbReference type="PANTHER" id="PTHR10535">
    <property type="entry name" value="DNA-DIRECTED RNA POLYMERASES I, II, AND III SUBUNIT RPABC1"/>
    <property type="match status" value="1"/>
</dbReference>
<organism evidence="3">
    <name type="scientific">Iridovirus Liz-CrIV</name>
    <dbReference type="NCBI Taxonomy" id="2594309"/>
    <lineage>
        <taxon>Viruses</taxon>
        <taxon>Varidnaviria</taxon>
        <taxon>Bamfordvirae</taxon>
        <taxon>Nucleocytoviricota</taxon>
        <taxon>Megaviricetes</taxon>
        <taxon>Pimascovirales</taxon>
        <taxon>Pimascovirales incertae sedis</taxon>
        <taxon>Iridoviridae</taxon>
    </lineage>
</organism>
<dbReference type="InterPro" id="IPR014381">
    <property type="entry name" value="Arch_Rpo5/euc_Rpb5"/>
</dbReference>
<dbReference type="InterPro" id="IPR035913">
    <property type="entry name" value="RPB5-like_sf"/>
</dbReference>
<dbReference type="GO" id="GO:0003899">
    <property type="term" value="F:DNA-directed RNA polymerase activity"/>
    <property type="evidence" value="ECO:0007669"/>
    <property type="project" value="InterPro"/>
</dbReference>
<dbReference type="PIRSF" id="PIRSF000747">
    <property type="entry name" value="RPB5"/>
    <property type="match status" value="1"/>
</dbReference>
<dbReference type="GO" id="GO:0003677">
    <property type="term" value="F:DNA binding"/>
    <property type="evidence" value="ECO:0007669"/>
    <property type="project" value="InterPro"/>
</dbReference>
<dbReference type="Pfam" id="PF01191">
    <property type="entry name" value="RNA_pol_Rpb5_C"/>
    <property type="match status" value="1"/>
</dbReference>
<sequence>MFSKSYQITKEMYKARGWQIIKEDELTILAKVNTNPEFAIAKFIETTQEIKSPPLSQIIDFSSNEYVCVTIICDGSITTNVKKIEQTTKGKVEIFHNKDLQMNITKYHLQPLFNKLLDEEAKDFKKKYIKCKIENGKKIILQSFPSMSKSDPIARFFKYQSGDVIKITNKDGFVSYRIVK</sequence>
<dbReference type="EMBL" id="MN081869">
    <property type="protein sequence ID" value="QEA08358.1"/>
    <property type="molecule type" value="Genomic_DNA"/>
</dbReference>
<dbReference type="SUPFAM" id="SSF55287">
    <property type="entry name" value="RPB5-like RNA polymerase subunit"/>
    <property type="match status" value="1"/>
</dbReference>
<evidence type="ECO:0000256" key="1">
    <source>
        <dbReference type="ARBA" id="ARBA00023163"/>
    </source>
</evidence>
<accession>A0A5B8RK54</accession>
<dbReference type="Gene3D" id="3.90.940.20">
    <property type="entry name" value="RPB5-like RNA polymerase subunit"/>
    <property type="match status" value="1"/>
</dbReference>
<dbReference type="GO" id="GO:0006362">
    <property type="term" value="P:transcription elongation by RNA polymerase I"/>
    <property type="evidence" value="ECO:0007669"/>
    <property type="project" value="TreeGrafter"/>
</dbReference>
<feature type="domain" description="RNA polymerase subunit H/Rpb5 C-terminal" evidence="2">
    <location>
        <begin position="102"/>
        <end position="179"/>
    </location>
</feature>
<dbReference type="PANTHER" id="PTHR10535:SF0">
    <property type="entry name" value="DNA-DIRECTED RNA POLYMERASES I, II, AND III SUBUNIT RPABC1"/>
    <property type="match status" value="1"/>
</dbReference>
<proteinExistence type="predicted"/>
<evidence type="ECO:0000313" key="3">
    <source>
        <dbReference type="EMBL" id="QEA08358.1"/>
    </source>
</evidence>
<protein>
    <submittedName>
        <fullName evidence="3">Putative DNA dependent RNA polymerase II (Subunit 5)</fullName>
    </submittedName>
</protein>
<name>A0A5B8RK54_9VIRU</name>
<dbReference type="GO" id="GO:0042797">
    <property type="term" value="P:tRNA transcription by RNA polymerase III"/>
    <property type="evidence" value="ECO:0007669"/>
    <property type="project" value="TreeGrafter"/>
</dbReference>
<keyword evidence="1" id="KW-0804">Transcription</keyword>